<gene>
    <name evidence="7" type="ORF">HMPREF1042_0466</name>
</gene>
<comment type="similarity">
    <text evidence="1">Belongs to the leucine-binding protein family.</text>
</comment>
<keyword evidence="4" id="KW-0029">Amino-acid transport</keyword>
<dbReference type="eggNOG" id="COG0683">
    <property type="taxonomic scope" value="Bacteria"/>
</dbReference>
<evidence type="ECO:0000313" key="7">
    <source>
        <dbReference type="EMBL" id="EGV10521.1"/>
    </source>
</evidence>
<evidence type="ECO:0000256" key="3">
    <source>
        <dbReference type="ARBA" id="ARBA00022729"/>
    </source>
</evidence>
<proteinExistence type="inferred from homology"/>
<dbReference type="InterPro" id="IPR028081">
    <property type="entry name" value="Leu-bd"/>
</dbReference>
<dbReference type="InterPro" id="IPR051010">
    <property type="entry name" value="BCAA_transport"/>
</dbReference>
<dbReference type="PANTHER" id="PTHR30483:SF6">
    <property type="entry name" value="PERIPLASMIC BINDING PROTEIN OF ABC TRANSPORTER FOR NATURAL AMINO ACIDS"/>
    <property type="match status" value="1"/>
</dbReference>
<dbReference type="PROSITE" id="PS51257">
    <property type="entry name" value="PROKAR_LIPOPROTEIN"/>
    <property type="match status" value="1"/>
</dbReference>
<name>F9P4R7_STRCV</name>
<sequence length="81" mass="8160">MKKRIALSFVALASVALLAACGEVKSGGSNATGTKVADKTIKIGFNFEETGATAAYGTAEQKGAQLAVEEINKAGGIDGKN</sequence>
<feature type="chain" id="PRO_5039602540" evidence="5">
    <location>
        <begin position="20"/>
        <end position="81"/>
    </location>
</feature>
<dbReference type="AlphaFoldDB" id="F9P4R7"/>
<dbReference type="PANTHER" id="PTHR30483">
    <property type="entry name" value="LEUCINE-SPECIFIC-BINDING PROTEIN"/>
    <property type="match status" value="1"/>
</dbReference>
<keyword evidence="2" id="KW-0813">Transport</keyword>
<accession>F9P4R7</accession>
<evidence type="ECO:0000256" key="1">
    <source>
        <dbReference type="ARBA" id="ARBA00010062"/>
    </source>
</evidence>
<protein>
    <submittedName>
        <fullName evidence="7">Conserved domain protein</fullName>
    </submittedName>
</protein>
<evidence type="ECO:0000256" key="2">
    <source>
        <dbReference type="ARBA" id="ARBA00022448"/>
    </source>
</evidence>
<dbReference type="SUPFAM" id="SSF53822">
    <property type="entry name" value="Periplasmic binding protein-like I"/>
    <property type="match status" value="1"/>
</dbReference>
<dbReference type="GO" id="GO:0006865">
    <property type="term" value="P:amino acid transport"/>
    <property type="evidence" value="ECO:0007669"/>
    <property type="project" value="UniProtKB-KW"/>
</dbReference>
<dbReference type="EMBL" id="AFUP01000001">
    <property type="protein sequence ID" value="EGV10521.1"/>
    <property type="molecule type" value="Genomic_DNA"/>
</dbReference>
<feature type="domain" description="Leucine-binding protein" evidence="6">
    <location>
        <begin position="40"/>
        <end position="80"/>
    </location>
</feature>
<dbReference type="InterPro" id="IPR000709">
    <property type="entry name" value="Leu_Ile_Val-bd"/>
</dbReference>
<keyword evidence="3 5" id="KW-0732">Signal</keyword>
<evidence type="ECO:0000256" key="5">
    <source>
        <dbReference type="SAM" id="SignalP"/>
    </source>
</evidence>
<evidence type="ECO:0000313" key="8">
    <source>
        <dbReference type="Proteomes" id="UP000003287"/>
    </source>
</evidence>
<dbReference type="InterPro" id="IPR028082">
    <property type="entry name" value="Peripla_BP_I"/>
</dbReference>
<feature type="signal peptide" evidence="5">
    <location>
        <begin position="1"/>
        <end position="19"/>
    </location>
</feature>
<dbReference type="Gene3D" id="3.40.50.2300">
    <property type="match status" value="1"/>
</dbReference>
<evidence type="ECO:0000256" key="4">
    <source>
        <dbReference type="ARBA" id="ARBA00022970"/>
    </source>
</evidence>
<dbReference type="PRINTS" id="PR00337">
    <property type="entry name" value="LEUILEVALBP"/>
</dbReference>
<dbReference type="Proteomes" id="UP000003287">
    <property type="component" value="Unassembled WGS sequence"/>
</dbReference>
<reference evidence="7 8" key="1">
    <citation type="submission" date="2011-06" db="EMBL/GenBank/DDBJ databases">
        <authorList>
            <person name="Harkins D.M."/>
            <person name="Madupu R."/>
            <person name="Durkin A.S."/>
            <person name="Torralba M."/>
            <person name="Methe B."/>
            <person name="Sutton G.G."/>
            <person name="Nelson K.E."/>
        </authorList>
    </citation>
    <scope>NUCLEOTIDE SEQUENCE [LARGE SCALE GENOMIC DNA]</scope>
    <source>
        <strain evidence="7 8">SK1060</strain>
    </source>
</reference>
<organism evidence="7 8">
    <name type="scientific">Streptococcus constellatus subsp. pharyngis SK1060 = CCUG 46377</name>
    <dbReference type="NCBI Taxonomy" id="1035184"/>
    <lineage>
        <taxon>Bacteria</taxon>
        <taxon>Bacillati</taxon>
        <taxon>Bacillota</taxon>
        <taxon>Bacilli</taxon>
        <taxon>Lactobacillales</taxon>
        <taxon>Streptococcaceae</taxon>
        <taxon>Streptococcus</taxon>
        <taxon>Streptococcus anginosus group</taxon>
    </lineage>
</organism>
<dbReference type="Pfam" id="PF13458">
    <property type="entry name" value="Peripla_BP_6"/>
    <property type="match status" value="1"/>
</dbReference>
<evidence type="ECO:0000259" key="6">
    <source>
        <dbReference type="Pfam" id="PF13458"/>
    </source>
</evidence>